<sequence>MRSRYNLPFTSIPTLLPGLLSKRGPGMGNLFAANAGVSPHSGLLRKGKERRILDVPHPPGRGPDRWKYALYIFLNNFAMLFLTCPNVGAPTKSFSLRQRAESSVARSHLAALDFPCLPLPFWRNSLNFIQLSFHSEVCDIILLYSHYNLTLEKFFPTVNLFIGPVQL</sequence>
<dbReference type="AlphaFoldDB" id="S3V516"/>
<name>S3V516_9LEPT</name>
<dbReference type="STRING" id="1193011.LEP1GSC058_0679"/>
<organism evidence="1 2">
    <name type="scientific">Leptospira fainei serovar Hurstbridge str. BUT 6</name>
    <dbReference type="NCBI Taxonomy" id="1193011"/>
    <lineage>
        <taxon>Bacteria</taxon>
        <taxon>Pseudomonadati</taxon>
        <taxon>Spirochaetota</taxon>
        <taxon>Spirochaetia</taxon>
        <taxon>Leptospirales</taxon>
        <taxon>Leptospiraceae</taxon>
        <taxon>Leptospira</taxon>
    </lineage>
</organism>
<evidence type="ECO:0000313" key="2">
    <source>
        <dbReference type="Proteomes" id="UP000014540"/>
    </source>
</evidence>
<dbReference type="Proteomes" id="UP000014540">
    <property type="component" value="Unassembled WGS sequence"/>
</dbReference>
<keyword evidence="2" id="KW-1185">Reference proteome</keyword>
<evidence type="ECO:0000313" key="1">
    <source>
        <dbReference type="EMBL" id="EPG75709.1"/>
    </source>
</evidence>
<gene>
    <name evidence="1" type="ORF">LEP1GSC058_0679</name>
</gene>
<protein>
    <submittedName>
        <fullName evidence="1">Uncharacterized protein</fullName>
    </submittedName>
</protein>
<comment type="caution">
    <text evidence="1">The sequence shown here is derived from an EMBL/GenBank/DDBJ whole genome shotgun (WGS) entry which is preliminary data.</text>
</comment>
<proteinExistence type="predicted"/>
<accession>S3V516</accession>
<reference evidence="1" key="1">
    <citation type="submission" date="2013-04" db="EMBL/GenBank/DDBJ databases">
        <authorList>
            <person name="Harkins D.M."/>
            <person name="Durkin A.S."/>
            <person name="Selengut J.D."/>
            <person name="Sanka R."/>
            <person name="DePew J."/>
            <person name="Purushe J."/>
            <person name="Ahmed A."/>
            <person name="van der Linden H."/>
            <person name="Goris M.G.A."/>
            <person name="Hartskeerl R.A."/>
            <person name="Vinetz J.M."/>
            <person name="Sutton G.G."/>
            <person name="Nelson W.C."/>
            <person name="Fouts D.E."/>
        </authorList>
    </citation>
    <scope>NUCLEOTIDE SEQUENCE [LARGE SCALE GENOMIC DNA]</scope>
    <source>
        <strain evidence="1">BUT 6</strain>
    </source>
</reference>
<dbReference type="EMBL" id="AKWZ02000002">
    <property type="protein sequence ID" value="EPG75709.1"/>
    <property type="molecule type" value="Genomic_DNA"/>
</dbReference>